<comment type="caution">
    <text evidence="2">The sequence shown here is derived from an EMBL/GenBank/DDBJ whole genome shotgun (WGS) entry which is preliminary data.</text>
</comment>
<keyword evidence="3" id="KW-1185">Reference proteome</keyword>
<reference evidence="2 3" key="1">
    <citation type="submission" date="2017-03" db="EMBL/GenBank/DDBJ databases">
        <title>Widespread Adenine N6-methylation of Active Genes in Fungi.</title>
        <authorList>
            <consortium name="DOE Joint Genome Institute"/>
            <person name="Mondo S.J."/>
            <person name="Dannebaum R.O."/>
            <person name="Kuo R.C."/>
            <person name="Louie K.B."/>
            <person name="Bewick A.J."/>
            <person name="Labutti K."/>
            <person name="Haridas S."/>
            <person name="Kuo A."/>
            <person name="Salamov A."/>
            <person name="Ahrendt S.R."/>
            <person name="Lau R."/>
            <person name="Bowen B.P."/>
            <person name="Lipzen A."/>
            <person name="Sullivan W."/>
            <person name="Andreopoulos W.B."/>
            <person name="Clum A."/>
            <person name="Lindquist E."/>
            <person name="Daum C."/>
            <person name="Northen T.R."/>
            <person name="Ramamoorthy G."/>
            <person name="Schmitz R.J."/>
            <person name="Gryganskyi A."/>
            <person name="Culley D."/>
            <person name="Magnuson J."/>
            <person name="James T.Y."/>
            <person name="O'Malley M.A."/>
            <person name="Stajich J.E."/>
            <person name="Spatafora J.W."/>
            <person name="Visel A."/>
            <person name="Grigoriev I.V."/>
        </authorList>
    </citation>
    <scope>NUCLEOTIDE SEQUENCE [LARGE SCALE GENOMIC DNA]</scope>
    <source>
        <strain evidence="2 3">NRRL Y-17943</strain>
    </source>
</reference>
<evidence type="ECO:0000256" key="1">
    <source>
        <dbReference type="SAM" id="Phobius"/>
    </source>
</evidence>
<keyword evidence="1" id="KW-0812">Transmembrane</keyword>
<organism evidence="2 3">
    <name type="scientific">Kockovaella imperatae</name>
    <dbReference type="NCBI Taxonomy" id="4999"/>
    <lineage>
        <taxon>Eukaryota</taxon>
        <taxon>Fungi</taxon>
        <taxon>Dikarya</taxon>
        <taxon>Basidiomycota</taxon>
        <taxon>Agaricomycotina</taxon>
        <taxon>Tremellomycetes</taxon>
        <taxon>Tremellales</taxon>
        <taxon>Cuniculitremaceae</taxon>
        <taxon>Kockovaella</taxon>
    </lineage>
</organism>
<dbReference type="InParanoid" id="A0A1Y1UFJ7"/>
<protein>
    <submittedName>
        <fullName evidence="2">Uncharacterized protein</fullName>
    </submittedName>
</protein>
<evidence type="ECO:0000313" key="3">
    <source>
        <dbReference type="Proteomes" id="UP000193218"/>
    </source>
</evidence>
<name>A0A1Y1UFJ7_9TREE</name>
<feature type="transmembrane region" description="Helical" evidence="1">
    <location>
        <begin position="36"/>
        <end position="54"/>
    </location>
</feature>
<sequence length="55" mass="6020">MSSAVAVAAAATAVAVFSFLKDTIDIIISRHRIPPIQYYYYSIHLSILVALIIIV</sequence>
<dbReference type="AlphaFoldDB" id="A0A1Y1UFJ7"/>
<dbReference type="Proteomes" id="UP000193218">
    <property type="component" value="Unassembled WGS sequence"/>
</dbReference>
<dbReference type="RefSeq" id="XP_021870871.1">
    <property type="nucleotide sequence ID" value="XM_022015975.1"/>
</dbReference>
<accession>A0A1Y1UFJ7</accession>
<evidence type="ECO:0000313" key="2">
    <source>
        <dbReference type="EMBL" id="ORX36802.1"/>
    </source>
</evidence>
<dbReference type="EMBL" id="NBSH01000007">
    <property type="protein sequence ID" value="ORX36802.1"/>
    <property type="molecule type" value="Genomic_DNA"/>
</dbReference>
<dbReference type="GeneID" id="33557784"/>
<keyword evidence="1" id="KW-1133">Transmembrane helix</keyword>
<gene>
    <name evidence="2" type="ORF">BD324DRAFT_627210</name>
</gene>
<proteinExistence type="predicted"/>
<keyword evidence="1" id="KW-0472">Membrane</keyword>